<proteinExistence type="predicted"/>
<feature type="region of interest" description="Disordered" evidence="1">
    <location>
        <begin position="26"/>
        <end position="52"/>
    </location>
</feature>
<organism evidence="2">
    <name type="scientific">uncultured Microvirga sp</name>
    <dbReference type="NCBI Taxonomy" id="412392"/>
    <lineage>
        <taxon>Bacteria</taxon>
        <taxon>Pseudomonadati</taxon>
        <taxon>Pseudomonadota</taxon>
        <taxon>Alphaproteobacteria</taxon>
        <taxon>Hyphomicrobiales</taxon>
        <taxon>Methylobacteriaceae</taxon>
        <taxon>Microvirga</taxon>
        <taxon>environmental samples</taxon>
    </lineage>
</organism>
<sequence length="52" mass="5447">MSIASALAAPTRSRTVLTFRQSLASARCPPFSSPPSLDGATEGRPFAVSLLR</sequence>
<protein>
    <submittedName>
        <fullName evidence="2">Uncharacterized protein</fullName>
    </submittedName>
</protein>
<dbReference type="EMBL" id="CADCUC010000342">
    <property type="protein sequence ID" value="CAA9336213.1"/>
    <property type="molecule type" value="Genomic_DNA"/>
</dbReference>
<evidence type="ECO:0000313" key="2">
    <source>
        <dbReference type="EMBL" id="CAA9336213.1"/>
    </source>
</evidence>
<dbReference type="AlphaFoldDB" id="A0A6J4LMD3"/>
<gene>
    <name evidence="2" type="ORF">AVDCRST_MAG90-1741</name>
</gene>
<evidence type="ECO:0000256" key="1">
    <source>
        <dbReference type="SAM" id="MobiDB-lite"/>
    </source>
</evidence>
<reference evidence="2" key="1">
    <citation type="submission" date="2020-02" db="EMBL/GenBank/DDBJ databases">
        <authorList>
            <person name="Meier V. D."/>
        </authorList>
    </citation>
    <scope>NUCLEOTIDE SEQUENCE</scope>
    <source>
        <strain evidence="2">AVDCRST_MAG90</strain>
    </source>
</reference>
<name>A0A6J4LMD3_9HYPH</name>
<accession>A0A6J4LMD3</accession>